<dbReference type="Gene3D" id="1.10.472.80">
    <property type="entry name" value="Ypt/Rab-GAP domain of gyp1p, domain 3"/>
    <property type="match status" value="1"/>
</dbReference>
<proteinExistence type="predicted"/>
<dbReference type="Gene3D" id="1.10.8.270">
    <property type="entry name" value="putative rabgap domain of human tbc1 domain family member 14 like domains"/>
    <property type="match status" value="1"/>
</dbReference>
<keyword evidence="5" id="KW-1185">Reference proteome</keyword>
<feature type="transmembrane region" description="Helical" evidence="2">
    <location>
        <begin position="741"/>
        <end position="763"/>
    </location>
</feature>
<organism evidence="4 5">
    <name type="scientific">Symbiodinium microadriaticum</name>
    <name type="common">Dinoflagellate</name>
    <name type="synonym">Zooxanthella microadriatica</name>
    <dbReference type="NCBI Taxonomy" id="2951"/>
    <lineage>
        <taxon>Eukaryota</taxon>
        <taxon>Sar</taxon>
        <taxon>Alveolata</taxon>
        <taxon>Dinophyceae</taxon>
        <taxon>Suessiales</taxon>
        <taxon>Symbiodiniaceae</taxon>
        <taxon>Symbiodinium</taxon>
    </lineage>
</organism>
<gene>
    <name evidence="4" type="primary">Rabgap1l</name>
    <name evidence="4" type="ORF">AK812_SmicGene27004</name>
</gene>
<dbReference type="InterPro" id="IPR050302">
    <property type="entry name" value="Rab_GAP_TBC_domain"/>
</dbReference>
<feature type="transmembrane region" description="Helical" evidence="2">
    <location>
        <begin position="132"/>
        <end position="150"/>
    </location>
</feature>
<feature type="transmembrane region" description="Helical" evidence="2">
    <location>
        <begin position="1239"/>
        <end position="1255"/>
    </location>
</feature>
<dbReference type="EMBL" id="LSRX01000671">
    <property type="protein sequence ID" value="OLP91309.1"/>
    <property type="molecule type" value="Genomic_DNA"/>
</dbReference>
<evidence type="ECO:0000313" key="4">
    <source>
        <dbReference type="EMBL" id="OLP91309.1"/>
    </source>
</evidence>
<evidence type="ECO:0000256" key="2">
    <source>
        <dbReference type="SAM" id="Phobius"/>
    </source>
</evidence>
<feature type="region of interest" description="Disordered" evidence="1">
    <location>
        <begin position="1348"/>
        <end position="1387"/>
    </location>
</feature>
<feature type="region of interest" description="Disordered" evidence="1">
    <location>
        <begin position="635"/>
        <end position="673"/>
    </location>
</feature>
<feature type="domain" description="Rab-GAP TBC" evidence="3">
    <location>
        <begin position="1087"/>
        <end position="1269"/>
    </location>
</feature>
<name>A0A1Q9D826_SYMMI</name>
<keyword evidence="2" id="KW-0472">Membrane</keyword>
<feature type="compositionally biased region" description="Polar residues" evidence="1">
    <location>
        <begin position="1376"/>
        <end position="1385"/>
    </location>
</feature>
<dbReference type="InterPro" id="IPR035969">
    <property type="entry name" value="Rab-GAP_TBC_sf"/>
</dbReference>
<feature type="transmembrane region" description="Helical" evidence="2">
    <location>
        <begin position="956"/>
        <end position="976"/>
    </location>
</feature>
<dbReference type="Proteomes" id="UP000186817">
    <property type="component" value="Unassembled WGS sequence"/>
</dbReference>
<dbReference type="Pfam" id="PF00566">
    <property type="entry name" value="RabGAP-TBC"/>
    <property type="match status" value="1"/>
</dbReference>
<reference evidence="4 5" key="1">
    <citation type="submission" date="2016-02" db="EMBL/GenBank/DDBJ databases">
        <title>Genome analysis of coral dinoflagellate symbionts highlights evolutionary adaptations to a symbiotic lifestyle.</title>
        <authorList>
            <person name="Aranda M."/>
            <person name="Li Y."/>
            <person name="Liew Y.J."/>
            <person name="Baumgarten S."/>
            <person name="Simakov O."/>
            <person name="Wilson M."/>
            <person name="Piel J."/>
            <person name="Ashoor H."/>
            <person name="Bougouffa S."/>
            <person name="Bajic V.B."/>
            <person name="Ryu T."/>
            <person name="Ravasi T."/>
            <person name="Bayer T."/>
            <person name="Micklem G."/>
            <person name="Kim H."/>
            <person name="Bhak J."/>
            <person name="Lajeunesse T.C."/>
            <person name="Voolstra C.R."/>
        </authorList>
    </citation>
    <scope>NUCLEOTIDE SEQUENCE [LARGE SCALE GENOMIC DNA]</scope>
    <source>
        <strain evidence="4 5">CCMP2467</strain>
    </source>
</reference>
<dbReference type="PANTHER" id="PTHR47219:SF9">
    <property type="entry name" value="GTPASE ACTIVATING PROTEIN AND CENTROSOME-ASSOCIATED, ISOFORM B"/>
    <property type="match status" value="1"/>
</dbReference>
<dbReference type="SMART" id="SM00164">
    <property type="entry name" value="TBC"/>
    <property type="match status" value="1"/>
</dbReference>
<dbReference type="SUPFAM" id="SSF47923">
    <property type="entry name" value="Ypt/Rab-GAP domain of gyp1p"/>
    <property type="match status" value="2"/>
</dbReference>
<keyword evidence="2" id="KW-1133">Transmembrane helix</keyword>
<feature type="transmembrane region" description="Helical" evidence="2">
    <location>
        <begin position="822"/>
        <end position="842"/>
    </location>
</feature>
<sequence>MDSPRSPLPIGAPVEPPEDVPRAMSGASFCRVNSDSTLEQLQKQMQEKAMASGSMPASEHLDRIAPDPGPLPMPKRATGATGTESLPIQSRPSMRTLHSALDNEVLGRLVSAAETGSKDEVPLGHDQCRQACIDRLCIILLLPIGVVLHGQPRWVAIVRVAAVLMGTVLWASCLYTTITGANTGWQMGSCLLHVLEATANLILLLQKAFSSSFKEFNAHVKDAMRSQNMGPAQKSAIKWHILVITASLACWMICHVAKVRLVAMGGGQMTWQVVALPCLQCLYRAGWVLWLLRLNEFVNELVDAFCRSCASNPEGVDLAYVHWARISAFTGQITEHCHTVYGVMSVTALMGGVAPIAEIFMPNSSQITDWMLPQLIASIVMICLTTYAWGSAAMVSEKSKKAASLVNSLQGCLAGHARAEIRRLVGYMESSHSGIFFGGSKVDLRWYSRLRYVTFSASVFLAVRFQSLPEENQALLAEQWGRFLHALAVWDRSTGINCDGLATRFADREGGNMPAAKKARMESYGDHKGLAVSRHQLLSHPKASTQHIREWAAGDAEMADDKVRRQRMWASMQQRGIRAFLQQRPEDFRRRARKGVPADVRAEDVPRAMSGASFYRVNSDSTLEQLQKQMQEKAMASGSMEASEHLDRIAPDPGPLPMPKRATGATGTESLPIQSRPSMRTLHSALDNEVLGRLVSAAETGSKDEVPLGHDQCRQACIDRLCIILLLPIGVVLHGQPRWVAIVRVAAVLMGTVLWASCLYTTITGANTGWQMGSCLLHVLEATANLILLLQKAFSSSFKEFNAHVKDAMRSQNMGPAQKSAIKWHILVITASLACWMICHVAKVRLVAMGGGQMTWQVVALPCLQCLYRAGWVLWLLRLNEFVNELVDAFCRSCASNPEGVDLAYVHWARISAFTGQITEHCHTVYGVMSVTALMGGVAPIAEIFMPTSSPQSTDLMLPQLIASVVVICLTTYAWGSAAMVSEKSKKAASLVNSLQGCLAGHARAEIRRLVGYMESSHSGIFFGGSKVDLRWYSRLRYVTFSASVFLAVRFQSLPEENQALLAEQWGRFLHALAVWDRSTEWVPSRTVLLLQVVEVWQAVLNIDGHAKPGLYQELQNSDNEWILLIEIDVPRTFPENPAFDEAQQRCLLRVLKAYANLCADVGYCQGMNFVAGLLLLVAQGGDFSQPSPEARRFGQLNGFYRRGFPLLKRYLWAFDELVAASLPELHEHFCKENLQHSVYLHQWFLTLFVSSLPLPMVLVLWDAIICGGLAEILSVSIAVLQLLQQTLLGMRFEEVVSFFQTLKTREQEDCDFESIGRIAVISSGSFSIPKHVADVLRRPLPLTSDHLMERSPQSPTKRMLDSDEDMTTTANTTTVNSPCSTGAASSEGGMLRDYLRQINQGLSWWVDARVGRRFLQEPRIHQAEQQLADLLNKRLSFGTGWLTDGGNGVEGGPTWAAKVLPEPWSRRLGFRHSAEEHQLQQRILDQHVADTLGIEDCWNPFAAAPDNLGTLTAIMTRNLGQPCRHEVQGLLEDLLKECEKIEGFSEWECLRDLMLWFTGHKELNEGLRAKLADAPKEAMLWAGFHDGDPRGLNHKALADFANLVDSSIVHPSTILGKVVQKNNDLLGCRGDPGASVPCFKQWSGDDDKGPLVNFWNGASRAFVESMAARNQSSVVAVLNKGLNATEKWSLYKSVFWNYELMTLADALHEDGSFTPQILLVDMRGTCQKLVKLVKQHLRGRIGRFADTFLDAKPIMCYDCPRGQCDLDEALAARVRSCLGKDGWLSSVRNWFRPPKCPRFQFEFWRDTEVAVPVS</sequence>
<evidence type="ECO:0000313" key="5">
    <source>
        <dbReference type="Proteomes" id="UP000186817"/>
    </source>
</evidence>
<evidence type="ECO:0000256" key="1">
    <source>
        <dbReference type="SAM" id="MobiDB-lite"/>
    </source>
</evidence>
<keyword evidence="2" id="KW-0812">Transmembrane</keyword>
<dbReference type="InterPro" id="IPR000195">
    <property type="entry name" value="Rab-GAP-TBC_dom"/>
</dbReference>
<feature type="transmembrane region" description="Helical" evidence="2">
    <location>
        <begin position="156"/>
        <end position="178"/>
    </location>
</feature>
<dbReference type="PROSITE" id="PS50086">
    <property type="entry name" value="TBC_RABGAP"/>
    <property type="match status" value="1"/>
</dbReference>
<accession>A0A1Q9D826</accession>
<dbReference type="OrthoDB" id="294251at2759"/>
<feature type="region of interest" description="Disordered" evidence="1">
    <location>
        <begin position="45"/>
        <end position="88"/>
    </location>
</feature>
<protein>
    <submittedName>
        <fullName evidence="4">Rab GTPase-activating protein 1-like</fullName>
    </submittedName>
</protein>
<dbReference type="GO" id="GO:0005096">
    <property type="term" value="F:GTPase activator activity"/>
    <property type="evidence" value="ECO:0007669"/>
    <property type="project" value="TreeGrafter"/>
</dbReference>
<dbReference type="PANTHER" id="PTHR47219">
    <property type="entry name" value="RAB GTPASE-ACTIVATING PROTEIN 1-LIKE"/>
    <property type="match status" value="1"/>
</dbReference>
<feature type="transmembrane region" description="Helical" evidence="2">
    <location>
        <begin position="237"/>
        <end position="257"/>
    </location>
</feature>
<comment type="caution">
    <text evidence="4">The sequence shown here is derived from an EMBL/GenBank/DDBJ whole genome shotgun (WGS) entry which is preliminary data.</text>
</comment>
<evidence type="ECO:0000259" key="3">
    <source>
        <dbReference type="PROSITE" id="PS50086"/>
    </source>
</evidence>
<feature type="transmembrane region" description="Helical" evidence="2">
    <location>
        <begin position="370"/>
        <end position="390"/>
    </location>
</feature>
<feature type="region of interest" description="Disordered" evidence="1">
    <location>
        <begin position="1"/>
        <end position="25"/>
    </location>
</feature>
<dbReference type="GO" id="GO:0031267">
    <property type="term" value="F:small GTPase binding"/>
    <property type="evidence" value="ECO:0007669"/>
    <property type="project" value="TreeGrafter"/>
</dbReference>